<dbReference type="Pfam" id="PF06985">
    <property type="entry name" value="HET"/>
    <property type="match status" value="1"/>
</dbReference>
<dbReference type="Proteomes" id="UP000319160">
    <property type="component" value="Unassembled WGS sequence"/>
</dbReference>
<dbReference type="EMBL" id="VFLP01000004">
    <property type="protein sequence ID" value="TRX97937.1"/>
    <property type="molecule type" value="Genomic_DNA"/>
</dbReference>
<comment type="caution">
    <text evidence="2">The sequence shown here is derived from an EMBL/GenBank/DDBJ whole genome shotgun (WGS) entry which is preliminary data.</text>
</comment>
<dbReference type="AlphaFoldDB" id="A0A553ICK9"/>
<reference evidence="3" key="1">
    <citation type="submission" date="2019-06" db="EMBL/GenBank/DDBJ databases">
        <title>Draft genome sequence of the griseofulvin-producing fungus Xylaria cubensis strain G536.</title>
        <authorList>
            <person name="Mead M.E."/>
            <person name="Raja H.A."/>
            <person name="Steenwyk J.L."/>
            <person name="Knowles S.L."/>
            <person name="Oberlies N.H."/>
            <person name="Rokas A."/>
        </authorList>
    </citation>
    <scope>NUCLEOTIDE SEQUENCE [LARGE SCALE GENOMIC DNA]</scope>
    <source>
        <strain evidence="3">G536</strain>
    </source>
</reference>
<dbReference type="PANTHER" id="PTHR33112:SF10">
    <property type="entry name" value="TOL"/>
    <property type="match status" value="1"/>
</dbReference>
<accession>A0A553ICK9</accession>
<name>A0A553ICK9_9PEZI</name>
<sequence length="568" mass="65170">MYRCLEQHPKCRLLHAWRTSGSTFQPKRLVDVGATGEKTWRLILREDSTISTPYATLSHRWSPDQQFKLLSKHLQAYMNGQPLDILPPVFQDTLRVIKALGIRYIWADCLCIIQDSSSDWETESLEMSKVYASSVCNISITGFEDTSTGFLDKTCGFVPLPCRVRPSWARHVDEDWYVLDPYFWWAQLTKAPLTKRGWVFQERLLAPRVIHFGPEQLLWECASLDACEAFPQGMPEMVKTPRDTGFKRLDFLFENYAKVNSLSEDHRVLSMTEEDLLYYWCEVVEAYSRTSLTKPRDKLIALAGVAQLMSPSDDLNHTTSSKGYVAGLFNQHLSLMLEWHSDCGISSRREPVGVRPPQYRAPSWSWASIDGRVFYDYLPRRVNDIQQWRRRTSWEMFIDRFNRHMSLADSPHCPIPSRCLDWKPLIFQVESSITTSGQSHFGQIVSGSLRLNGLLFLARDIMTASSRHSRSILPYLDAPTTSGGIQPTTLLLPLRCVQLHREDDDCHFYWVTGLLLDPVDALASTYQRCGMLSILSTDGVRDIGIELSESPFTAKYSDDKILETIRLI</sequence>
<evidence type="ECO:0000259" key="1">
    <source>
        <dbReference type="Pfam" id="PF06985"/>
    </source>
</evidence>
<dbReference type="STRING" id="2512241.A0A553ICK9"/>
<protein>
    <recommendedName>
        <fullName evidence="1">Heterokaryon incompatibility domain-containing protein</fullName>
    </recommendedName>
</protein>
<dbReference type="InterPro" id="IPR010730">
    <property type="entry name" value="HET"/>
</dbReference>
<keyword evidence="3" id="KW-1185">Reference proteome</keyword>
<organism evidence="2 3">
    <name type="scientific">Xylaria flabelliformis</name>
    <dbReference type="NCBI Taxonomy" id="2512241"/>
    <lineage>
        <taxon>Eukaryota</taxon>
        <taxon>Fungi</taxon>
        <taxon>Dikarya</taxon>
        <taxon>Ascomycota</taxon>
        <taxon>Pezizomycotina</taxon>
        <taxon>Sordariomycetes</taxon>
        <taxon>Xylariomycetidae</taxon>
        <taxon>Xylariales</taxon>
        <taxon>Xylariaceae</taxon>
        <taxon>Xylaria</taxon>
    </lineage>
</organism>
<proteinExistence type="predicted"/>
<gene>
    <name evidence="2" type="ORF">FHL15_001147</name>
</gene>
<dbReference type="OrthoDB" id="2958217at2759"/>
<feature type="domain" description="Heterokaryon incompatibility" evidence="1">
    <location>
        <begin position="54"/>
        <end position="202"/>
    </location>
</feature>
<evidence type="ECO:0000313" key="2">
    <source>
        <dbReference type="EMBL" id="TRX97937.1"/>
    </source>
</evidence>
<dbReference type="PANTHER" id="PTHR33112">
    <property type="entry name" value="DOMAIN PROTEIN, PUTATIVE-RELATED"/>
    <property type="match status" value="1"/>
</dbReference>
<evidence type="ECO:0000313" key="3">
    <source>
        <dbReference type="Proteomes" id="UP000319160"/>
    </source>
</evidence>